<gene>
    <name evidence="1" type="ORF">OIU74_026269</name>
</gene>
<dbReference type="EMBL" id="JAPFFM010000007">
    <property type="protein sequence ID" value="KAJ6756973.1"/>
    <property type="molecule type" value="Genomic_DNA"/>
</dbReference>
<keyword evidence="2" id="KW-1185">Reference proteome</keyword>
<reference evidence="1" key="1">
    <citation type="submission" date="2022-11" db="EMBL/GenBank/DDBJ databases">
        <authorList>
            <person name="Hyden B.L."/>
            <person name="Feng K."/>
            <person name="Yates T."/>
            <person name="Jawdy S."/>
            <person name="Smart L.B."/>
            <person name="Muchero W."/>
        </authorList>
    </citation>
    <scope>NUCLEOTIDE SEQUENCE</scope>
    <source>
        <tissue evidence="1">Shoot tip</tissue>
    </source>
</reference>
<reference evidence="1" key="2">
    <citation type="journal article" date="2023" name="Int. J. Mol. Sci.">
        <title>De Novo Assembly and Annotation of 11 Diverse Shrub Willow (Salix) Genomes Reveals Novel Gene Organization in Sex-Linked Regions.</title>
        <authorList>
            <person name="Hyden B."/>
            <person name="Feng K."/>
            <person name="Yates T.B."/>
            <person name="Jawdy S."/>
            <person name="Cereghino C."/>
            <person name="Smart L.B."/>
            <person name="Muchero W."/>
        </authorList>
    </citation>
    <scope>NUCLEOTIDE SEQUENCE</scope>
    <source>
        <tissue evidence="1">Shoot tip</tissue>
    </source>
</reference>
<dbReference type="AlphaFoldDB" id="A0A9Q1A3L5"/>
<proteinExistence type="predicted"/>
<evidence type="ECO:0000313" key="2">
    <source>
        <dbReference type="Proteomes" id="UP001151752"/>
    </source>
</evidence>
<comment type="caution">
    <text evidence="1">The sequence shown here is derived from an EMBL/GenBank/DDBJ whole genome shotgun (WGS) entry which is preliminary data.</text>
</comment>
<dbReference type="Proteomes" id="UP001151752">
    <property type="component" value="Chromosome 13"/>
</dbReference>
<evidence type="ECO:0000313" key="1">
    <source>
        <dbReference type="EMBL" id="KAJ6756973.1"/>
    </source>
</evidence>
<accession>A0A9Q1A3L5</accession>
<name>A0A9Q1A3L5_9ROSI</name>
<sequence>MRTLALRYPVFEAAEFNMKVFNLILEKEEDESESSDGLSKAANMEGDGTCNGMAMNEEEIDCWLDNWDMQIKSCCCAR</sequence>
<protein>
    <submittedName>
        <fullName evidence="1">Uncharacterized protein</fullName>
    </submittedName>
</protein>
<organism evidence="1 2">
    <name type="scientific">Salix koriyanagi</name>
    <dbReference type="NCBI Taxonomy" id="2511006"/>
    <lineage>
        <taxon>Eukaryota</taxon>
        <taxon>Viridiplantae</taxon>
        <taxon>Streptophyta</taxon>
        <taxon>Embryophyta</taxon>
        <taxon>Tracheophyta</taxon>
        <taxon>Spermatophyta</taxon>
        <taxon>Magnoliopsida</taxon>
        <taxon>eudicotyledons</taxon>
        <taxon>Gunneridae</taxon>
        <taxon>Pentapetalae</taxon>
        <taxon>rosids</taxon>
        <taxon>fabids</taxon>
        <taxon>Malpighiales</taxon>
        <taxon>Salicaceae</taxon>
        <taxon>Saliceae</taxon>
        <taxon>Salix</taxon>
    </lineage>
</organism>